<gene>
    <name evidence="2" type="ORF">LMF89_08835</name>
</gene>
<dbReference type="SUPFAM" id="SSF52317">
    <property type="entry name" value="Class I glutamine amidotransferase-like"/>
    <property type="match status" value="1"/>
</dbReference>
<dbReference type="Proteomes" id="UP001165492">
    <property type="component" value="Unassembled WGS sequence"/>
</dbReference>
<dbReference type="PANTHER" id="PTHR43130">
    <property type="entry name" value="ARAC-FAMILY TRANSCRIPTIONAL REGULATOR"/>
    <property type="match status" value="1"/>
</dbReference>
<keyword evidence="3" id="KW-1185">Reference proteome</keyword>
<accession>A0ABS8HQL4</accession>
<organism evidence="2 3">
    <name type="scientific">Pelosinus baikalensis</name>
    <dbReference type="NCBI Taxonomy" id="2892015"/>
    <lineage>
        <taxon>Bacteria</taxon>
        <taxon>Bacillati</taxon>
        <taxon>Bacillota</taxon>
        <taxon>Negativicutes</taxon>
        <taxon>Selenomonadales</taxon>
        <taxon>Sporomusaceae</taxon>
        <taxon>Pelosinus</taxon>
    </lineage>
</organism>
<dbReference type="InterPro" id="IPR029062">
    <property type="entry name" value="Class_I_gatase-like"/>
</dbReference>
<dbReference type="InterPro" id="IPR052158">
    <property type="entry name" value="INH-QAR"/>
</dbReference>
<feature type="domain" description="DJ-1/PfpI" evidence="1">
    <location>
        <begin position="3"/>
        <end position="169"/>
    </location>
</feature>
<reference evidence="2" key="1">
    <citation type="submission" date="2021-11" db="EMBL/GenBank/DDBJ databases">
        <title>Description of a new species Pelosinus isolated from the bottom sediments of Lake Baikal.</title>
        <authorList>
            <person name="Zakharyuk A."/>
        </authorList>
    </citation>
    <scope>NUCLEOTIDE SEQUENCE</scope>
    <source>
        <strain evidence="2">Bkl1</strain>
    </source>
</reference>
<protein>
    <submittedName>
        <fullName evidence="2">DJ-1/PfpI family protein</fullName>
    </submittedName>
</protein>
<evidence type="ECO:0000259" key="1">
    <source>
        <dbReference type="Pfam" id="PF01965"/>
    </source>
</evidence>
<sequence>MIKIGILIFPQVEEMDFVAPFEVLSYINKIKEDSSQVFLIAEKLERIQAHNGMKIFPDHSFATCPNLDILVVPGGKGRLEAMYNTEIQKFILHQSKQIQYIASVCTGAFILAEMGLLDGKKATTYHSAFAELQAYNTITVEKAKVVRDGNIITSAGVTSGLELGFYILKILFGSVLAKEVANKIEYAVDIDAL</sequence>
<evidence type="ECO:0000313" key="2">
    <source>
        <dbReference type="EMBL" id="MCC5465465.1"/>
    </source>
</evidence>
<name>A0ABS8HQL4_9FIRM</name>
<dbReference type="RefSeq" id="WP_229534712.1">
    <property type="nucleotide sequence ID" value="NZ_JAJHJB010000009.1"/>
</dbReference>
<dbReference type="PANTHER" id="PTHR43130:SF3">
    <property type="entry name" value="HTH-TYPE TRANSCRIPTIONAL REGULATOR RV1931C"/>
    <property type="match status" value="1"/>
</dbReference>
<comment type="caution">
    <text evidence="2">The sequence shown here is derived from an EMBL/GenBank/DDBJ whole genome shotgun (WGS) entry which is preliminary data.</text>
</comment>
<proteinExistence type="predicted"/>
<dbReference type="EMBL" id="JAJHJB010000009">
    <property type="protein sequence ID" value="MCC5465465.1"/>
    <property type="molecule type" value="Genomic_DNA"/>
</dbReference>
<dbReference type="CDD" id="cd03139">
    <property type="entry name" value="GATase1_PfpI_2"/>
    <property type="match status" value="1"/>
</dbReference>
<evidence type="ECO:0000313" key="3">
    <source>
        <dbReference type="Proteomes" id="UP001165492"/>
    </source>
</evidence>
<dbReference type="Pfam" id="PF01965">
    <property type="entry name" value="DJ-1_PfpI"/>
    <property type="match status" value="1"/>
</dbReference>
<dbReference type="InterPro" id="IPR002818">
    <property type="entry name" value="DJ-1/PfpI"/>
</dbReference>
<dbReference type="Gene3D" id="3.40.50.880">
    <property type="match status" value="1"/>
</dbReference>